<dbReference type="CDD" id="cd02249">
    <property type="entry name" value="ZZ"/>
    <property type="match status" value="1"/>
</dbReference>
<dbReference type="InterPro" id="IPR043145">
    <property type="entry name" value="Znf_ZZ_sf"/>
</dbReference>
<evidence type="ECO:0000256" key="2">
    <source>
        <dbReference type="ARBA" id="ARBA00022771"/>
    </source>
</evidence>
<dbReference type="InterPro" id="IPR052260">
    <property type="entry name" value="Autophagy_Rcpt_SigReg"/>
</dbReference>
<protein>
    <recommendedName>
        <fullName evidence="6">ZZ-type domain-containing protein</fullName>
    </recommendedName>
</protein>
<name>A0A9P7KER3_9AGAR</name>
<dbReference type="Proteomes" id="UP000775547">
    <property type="component" value="Unassembled WGS sequence"/>
</dbReference>
<comment type="caution">
    <text evidence="7">The sequence shown here is derived from an EMBL/GenBank/DDBJ whole genome shotgun (WGS) entry which is preliminary data.</text>
</comment>
<sequence length="359" mass="38913">MAPQPTVNFLCDACSQGIAATNPRIHCLSCPNYDLCANCAIGERFTQTHLASHQTQVFAQSGGVSSAPVLSSFAITYTGPSNPPPTNQPPPVPPRGPAPPLPPRGVNGSASRAAPSPPTNPSPTGTGWQAFFYPDGSPTLTYTNLMNDIFSYLDPSNTGNLLPETFSRFLDDMGYQPHENAWKAGLTATFSLSKESNADKSLKNAFDLFSIEHNLLQRVQGPHVDPTGLTAAFKGVLGGAAPSFQSPAPPMPAITRKGFIDITILELLCDPSREWGNISRMLRKYNLPRYRGWGDLPRSVFPAVPDQAMLNRVASVTAFAQQKASRELDAARVQAELQQRGRTAAIDLVSDARYEYRYY</sequence>
<dbReference type="Gene3D" id="3.30.60.90">
    <property type="match status" value="1"/>
</dbReference>
<reference evidence="7" key="1">
    <citation type="submission" date="2020-07" db="EMBL/GenBank/DDBJ databases">
        <authorList>
            <person name="Nieuwenhuis M."/>
            <person name="Van De Peppel L.J.J."/>
        </authorList>
    </citation>
    <scope>NUCLEOTIDE SEQUENCE</scope>
    <source>
        <strain evidence="7">AP01</strain>
        <tissue evidence="7">Mycelium</tissue>
    </source>
</reference>
<dbReference type="GO" id="GO:0000423">
    <property type="term" value="P:mitophagy"/>
    <property type="evidence" value="ECO:0007669"/>
    <property type="project" value="TreeGrafter"/>
</dbReference>
<evidence type="ECO:0000256" key="1">
    <source>
        <dbReference type="ARBA" id="ARBA00022723"/>
    </source>
</evidence>
<proteinExistence type="predicted"/>
<dbReference type="GO" id="GO:0070530">
    <property type="term" value="F:K63-linked polyubiquitin modification-dependent protein binding"/>
    <property type="evidence" value="ECO:0007669"/>
    <property type="project" value="TreeGrafter"/>
</dbReference>
<dbReference type="EMBL" id="JABCKV010000006">
    <property type="protein sequence ID" value="KAG5647803.1"/>
    <property type="molecule type" value="Genomic_DNA"/>
</dbReference>
<dbReference type="GO" id="GO:0016235">
    <property type="term" value="C:aggresome"/>
    <property type="evidence" value="ECO:0007669"/>
    <property type="project" value="TreeGrafter"/>
</dbReference>
<dbReference type="GO" id="GO:0007032">
    <property type="term" value="P:endosome organization"/>
    <property type="evidence" value="ECO:0007669"/>
    <property type="project" value="TreeGrafter"/>
</dbReference>
<reference evidence="7" key="2">
    <citation type="submission" date="2021-10" db="EMBL/GenBank/DDBJ databases">
        <title>Phylogenomics reveals ancestral predisposition of the termite-cultivated fungus Termitomyces towards a domesticated lifestyle.</title>
        <authorList>
            <person name="Auxier B."/>
            <person name="Grum-Grzhimaylo A."/>
            <person name="Cardenas M.E."/>
            <person name="Lodge J.D."/>
            <person name="Laessoe T."/>
            <person name="Pedersen O."/>
            <person name="Smith M.E."/>
            <person name="Kuyper T.W."/>
            <person name="Franco-Molano E.A."/>
            <person name="Baroni T.J."/>
            <person name="Aanen D.K."/>
        </authorList>
    </citation>
    <scope>NUCLEOTIDE SEQUENCE</scope>
    <source>
        <strain evidence="7">AP01</strain>
        <tissue evidence="7">Mycelium</tissue>
    </source>
</reference>
<dbReference type="AlphaFoldDB" id="A0A9P7KER3"/>
<organism evidence="7 8">
    <name type="scientific">Asterophora parasitica</name>
    <dbReference type="NCBI Taxonomy" id="117018"/>
    <lineage>
        <taxon>Eukaryota</taxon>
        <taxon>Fungi</taxon>
        <taxon>Dikarya</taxon>
        <taxon>Basidiomycota</taxon>
        <taxon>Agaricomycotina</taxon>
        <taxon>Agaricomycetes</taxon>
        <taxon>Agaricomycetidae</taxon>
        <taxon>Agaricales</taxon>
        <taxon>Tricholomatineae</taxon>
        <taxon>Lyophyllaceae</taxon>
        <taxon>Asterophora</taxon>
    </lineage>
</organism>
<evidence type="ECO:0000259" key="6">
    <source>
        <dbReference type="PROSITE" id="PS50135"/>
    </source>
</evidence>
<dbReference type="PANTHER" id="PTHR15090">
    <property type="entry name" value="SEQUESTOSOME 1-RELATED"/>
    <property type="match status" value="1"/>
</dbReference>
<keyword evidence="1" id="KW-0479">Metal-binding</keyword>
<evidence type="ECO:0000256" key="3">
    <source>
        <dbReference type="ARBA" id="ARBA00022833"/>
    </source>
</evidence>
<dbReference type="Pfam" id="PF00569">
    <property type="entry name" value="ZZ"/>
    <property type="match status" value="1"/>
</dbReference>
<dbReference type="SMART" id="SM00291">
    <property type="entry name" value="ZnF_ZZ"/>
    <property type="match status" value="1"/>
</dbReference>
<dbReference type="GO" id="GO:0044753">
    <property type="term" value="C:amphisome"/>
    <property type="evidence" value="ECO:0007669"/>
    <property type="project" value="TreeGrafter"/>
</dbReference>
<evidence type="ECO:0000256" key="5">
    <source>
        <dbReference type="SAM" id="MobiDB-lite"/>
    </source>
</evidence>
<dbReference type="PROSITE" id="PS50135">
    <property type="entry name" value="ZF_ZZ_2"/>
    <property type="match status" value="1"/>
</dbReference>
<dbReference type="OrthoDB" id="7873042at2759"/>
<keyword evidence="2 4" id="KW-0863">Zinc-finger</keyword>
<gene>
    <name evidence="7" type="ORF">DXG03_007725</name>
</gene>
<evidence type="ECO:0000256" key="4">
    <source>
        <dbReference type="PROSITE-ProRule" id="PRU00228"/>
    </source>
</evidence>
<feature type="compositionally biased region" description="Pro residues" evidence="5">
    <location>
        <begin position="81"/>
        <end position="103"/>
    </location>
</feature>
<dbReference type="GO" id="GO:0035973">
    <property type="term" value="P:aggrephagy"/>
    <property type="evidence" value="ECO:0007669"/>
    <property type="project" value="TreeGrafter"/>
</dbReference>
<dbReference type="InterPro" id="IPR055936">
    <property type="entry name" value="DUF7514"/>
</dbReference>
<dbReference type="SUPFAM" id="SSF57850">
    <property type="entry name" value="RING/U-box"/>
    <property type="match status" value="1"/>
</dbReference>
<keyword evidence="8" id="KW-1185">Reference proteome</keyword>
<dbReference type="InterPro" id="IPR000433">
    <property type="entry name" value="Znf_ZZ"/>
</dbReference>
<evidence type="ECO:0000313" key="8">
    <source>
        <dbReference type="Proteomes" id="UP000775547"/>
    </source>
</evidence>
<dbReference type="GO" id="GO:0008270">
    <property type="term" value="F:zinc ion binding"/>
    <property type="evidence" value="ECO:0007669"/>
    <property type="project" value="UniProtKB-KW"/>
</dbReference>
<accession>A0A9P7KER3</accession>
<feature type="domain" description="ZZ-type" evidence="6">
    <location>
        <begin position="6"/>
        <end position="63"/>
    </location>
</feature>
<dbReference type="Pfam" id="PF24355">
    <property type="entry name" value="DUF7514"/>
    <property type="match status" value="1"/>
</dbReference>
<evidence type="ECO:0000313" key="7">
    <source>
        <dbReference type="EMBL" id="KAG5647803.1"/>
    </source>
</evidence>
<dbReference type="PANTHER" id="PTHR15090:SF0">
    <property type="entry name" value="SEQUESTOSOME-1"/>
    <property type="match status" value="1"/>
</dbReference>
<keyword evidence="3" id="KW-0862">Zinc</keyword>
<feature type="region of interest" description="Disordered" evidence="5">
    <location>
        <begin position="75"/>
        <end position="129"/>
    </location>
</feature>
<dbReference type="GO" id="GO:0005080">
    <property type="term" value="F:protein kinase C binding"/>
    <property type="evidence" value="ECO:0007669"/>
    <property type="project" value="TreeGrafter"/>
</dbReference>